<dbReference type="Gene3D" id="3.40.30.10">
    <property type="entry name" value="Glutaredoxin"/>
    <property type="match status" value="1"/>
</dbReference>
<organism evidence="2 3">
    <name type="scientific">Chitinophaga agrisoli</name>
    <dbReference type="NCBI Taxonomy" id="2607653"/>
    <lineage>
        <taxon>Bacteria</taxon>
        <taxon>Pseudomonadati</taxon>
        <taxon>Bacteroidota</taxon>
        <taxon>Chitinophagia</taxon>
        <taxon>Chitinophagales</taxon>
        <taxon>Chitinophagaceae</taxon>
        <taxon>Chitinophaga</taxon>
    </lineage>
</organism>
<accession>A0A5B2VKH5</accession>
<dbReference type="InterPro" id="IPR000866">
    <property type="entry name" value="AhpC/TSA"/>
</dbReference>
<name>A0A5B2VKH5_9BACT</name>
<dbReference type="GO" id="GO:0016209">
    <property type="term" value="F:antioxidant activity"/>
    <property type="evidence" value="ECO:0007669"/>
    <property type="project" value="InterPro"/>
</dbReference>
<gene>
    <name evidence="2" type="ORF">F0L74_21490</name>
</gene>
<dbReference type="Proteomes" id="UP000324611">
    <property type="component" value="Unassembled WGS sequence"/>
</dbReference>
<dbReference type="PROSITE" id="PS51257">
    <property type="entry name" value="PROKAR_LIPOPROTEIN"/>
    <property type="match status" value="1"/>
</dbReference>
<dbReference type="RefSeq" id="WP_149839971.1">
    <property type="nucleotide sequence ID" value="NZ_VUOC01000004.1"/>
</dbReference>
<dbReference type="InterPro" id="IPR013766">
    <property type="entry name" value="Thioredoxin_domain"/>
</dbReference>
<dbReference type="GO" id="GO:0016491">
    <property type="term" value="F:oxidoreductase activity"/>
    <property type="evidence" value="ECO:0007669"/>
    <property type="project" value="InterPro"/>
</dbReference>
<reference evidence="2 3" key="2">
    <citation type="submission" date="2019-09" db="EMBL/GenBank/DDBJ databases">
        <authorList>
            <person name="Jin C."/>
        </authorList>
    </citation>
    <scope>NUCLEOTIDE SEQUENCE [LARGE SCALE GENOMIC DNA]</scope>
    <source>
        <strain evidence="2 3">BN140078</strain>
    </source>
</reference>
<feature type="domain" description="Thioredoxin" evidence="1">
    <location>
        <begin position="25"/>
        <end position="162"/>
    </location>
</feature>
<proteinExistence type="predicted"/>
<sequence>MRAIIFIAFVFAIVGCRVKELEKTGLEGTSLPEFRLLLKDSITYLKVNDTPTGYPVVLFCFSPNCPFCRAQMEEIIRRMDLLKEIKFLIFTSYEFSEMKSFYEKYQLGKYPNVSMGLDVDDFFSKYFQIKGVPYMAIYGTDRKLKGAFLGSVFAERIKVIAEKE</sequence>
<reference evidence="2 3" key="1">
    <citation type="submission" date="2019-09" db="EMBL/GenBank/DDBJ databases">
        <title>Chitinophaga ginsengihumi sp. nov., isolated from soil of ginseng rhizosphere.</title>
        <authorList>
            <person name="Lee J."/>
        </authorList>
    </citation>
    <scope>NUCLEOTIDE SEQUENCE [LARGE SCALE GENOMIC DNA]</scope>
    <source>
        <strain evidence="2 3">BN140078</strain>
    </source>
</reference>
<comment type="caution">
    <text evidence="2">The sequence shown here is derived from an EMBL/GenBank/DDBJ whole genome shotgun (WGS) entry which is preliminary data.</text>
</comment>
<keyword evidence="3" id="KW-1185">Reference proteome</keyword>
<dbReference type="Pfam" id="PF00578">
    <property type="entry name" value="AhpC-TSA"/>
    <property type="match status" value="1"/>
</dbReference>
<evidence type="ECO:0000313" key="2">
    <source>
        <dbReference type="EMBL" id="KAA2238792.1"/>
    </source>
</evidence>
<dbReference type="SUPFAM" id="SSF52833">
    <property type="entry name" value="Thioredoxin-like"/>
    <property type="match status" value="1"/>
</dbReference>
<dbReference type="EMBL" id="VUOC01000004">
    <property type="protein sequence ID" value="KAA2238792.1"/>
    <property type="molecule type" value="Genomic_DNA"/>
</dbReference>
<evidence type="ECO:0000259" key="1">
    <source>
        <dbReference type="PROSITE" id="PS51352"/>
    </source>
</evidence>
<protein>
    <submittedName>
        <fullName evidence="2">Redoxin domain-containing protein</fullName>
    </submittedName>
</protein>
<dbReference type="AlphaFoldDB" id="A0A5B2VKH5"/>
<dbReference type="CDD" id="cd01659">
    <property type="entry name" value="TRX_superfamily"/>
    <property type="match status" value="1"/>
</dbReference>
<dbReference type="PROSITE" id="PS51352">
    <property type="entry name" value="THIOREDOXIN_2"/>
    <property type="match status" value="1"/>
</dbReference>
<dbReference type="InterPro" id="IPR036249">
    <property type="entry name" value="Thioredoxin-like_sf"/>
</dbReference>
<evidence type="ECO:0000313" key="3">
    <source>
        <dbReference type="Proteomes" id="UP000324611"/>
    </source>
</evidence>